<gene>
    <name evidence="5" type="ORF">CCR94_08320</name>
</gene>
<accession>A0A2S6NAP1</accession>
<dbReference type="Proteomes" id="UP000239089">
    <property type="component" value="Unassembled WGS sequence"/>
</dbReference>
<evidence type="ECO:0000256" key="3">
    <source>
        <dbReference type="ARBA" id="ARBA00022679"/>
    </source>
</evidence>
<keyword evidence="6" id="KW-1185">Reference proteome</keyword>
<feature type="domain" description="Glycosyl transferase family 1" evidence="4">
    <location>
        <begin position="192"/>
        <end position="336"/>
    </location>
</feature>
<comment type="similarity">
    <text evidence="1">Belongs to the glycosyltransferase group 1 family. Glycosyltransferase 4 subfamily.</text>
</comment>
<dbReference type="PANTHER" id="PTHR12526:SF640">
    <property type="entry name" value="COLANIC ACID BIOSYNTHESIS GLYCOSYLTRANSFERASE WCAL-RELATED"/>
    <property type="match status" value="1"/>
</dbReference>
<evidence type="ECO:0000313" key="6">
    <source>
        <dbReference type="Proteomes" id="UP000239089"/>
    </source>
</evidence>
<dbReference type="GO" id="GO:0016757">
    <property type="term" value="F:glycosyltransferase activity"/>
    <property type="evidence" value="ECO:0007669"/>
    <property type="project" value="UniProtKB-KW"/>
</dbReference>
<dbReference type="RefSeq" id="WP_104507413.1">
    <property type="nucleotide sequence ID" value="NZ_JACIGC010000024.1"/>
</dbReference>
<reference evidence="5 6" key="1">
    <citation type="journal article" date="2018" name="Arch. Microbiol.">
        <title>New insights into the metabolic potential of the phototrophic purple bacterium Rhodopila globiformis DSM 161(T) from its draft genome sequence and evidence for a vanadium-dependent nitrogenase.</title>
        <authorList>
            <person name="Imhoff J.F."/>
            <person name="Rahn T."/>
            <person name="Kunzel S."/>
            <person name="Neulinger S.C."/>
        </authorList>
    </citation>
    <scope>NUCLEOTIDE SEQUENCE [LARGE SCALE GENOMIC DNA]</scope>
    <source>
        <strain evidence="5 6">DSM 16996</strain>
    </source>
</reference>
<proteinExistence type="inferred from homology"/>
<organism evidence="5 6">
    <name type="scientific">Rhodoblastus sphagnicola</name>
    <dbReference type="NCBI Taxonomy" id="333368"/>
    <lineage>
        <taxon>Bacteria</taxon>
        <taxon>Pseudomonadati</taxon>
        <taxon>Pseudomonadota</taxon>
        <taxon>Alphaproteobacteria</taxon>
        <taxon>Hyphomicrobiales</taxon>
        <taxon>Rhodoblastaceae</taxon>
        <taxon>Rhodoblastus</taxon>
    </lineage>
</organism>
<dbReference type="SUPFAM" id="SSF53756">
    <property type="entry name" value="UDP-Glycosyltransferase/glycogen phosphorylase"/>
    <property type="match status" value="1"/>
</dbReference>
<evidence type="ECO:0000256" key="1">
    <source>
        <dbReference type="ARBA" id="ARBA00009481"/>
    </source>
</evidence>
<dbReference type="CDD" id="cd03801">
    <property type="entry name" value="GT4_PimA-like"/>
    <property type="match status" value="1"/>
</dbReference>
<keyword evidence="2" id="KW-0328">Glycosyltransferase</keyword>
<dbReference type="Gene3D" id="3.40.50.2000">
    <property type="entry name" value="Glycogen Phosphorylase B"/>
    <property type="match status" value="2"/>
</dbReference>
<dbReference type="EMBL" id="NHSJ01000053">
    <property type="protein sequence ID" value="PPQ31667.1"/>
    <property type="molecule type" value="Genomic_DNA"/>
</dbReference>
<dbReference type="Pfam" id="PF00534">
    <property type="entry name" value="Glycos_transf_1"/>
    <property type="match status" value="1"/>
</dbReference>
<keyword evidence="3" id="KW-0808">Transferase</keyword>
<dbReference type="InterPro" id="IPR001296">
    <property type="entry name" value="Glyco_trans_1"/>
</dbReference>
<protein>
    <recommendedName>
        <fullName evidence="4">Glycosyl transferase family 1 domain-containing protein</fullName>
    </recommendedName>
</protein>
<evidence type="ECO:0000256" key="2">
    <source>
        <dbReference type="ARBA" id="ARBA00022676"/>
    </source>
</evidence>
<sequence>MTSRDLLAGKRIVLGAATLTAGRGGIARVARMTARALTDLGAQITPVSYLDRAPLDVAGAAVACAGGDKLRFAALTCLKAIGREGFVYDSAGIARAHPSLIARGRGCVVWMHGIEVWENLRPDHHAVLRRARLVLVNSHYTLNRFQKLHGALPQARVCWLATEDDAAGEPASRSAGPLTVLALSRLDVGDVYKGHDALIAAWPRVLAAAPNARLVIAGDGGGRPALEARARALGLGDRIEFTGFVAEAALPALWARADVFAMPSRKEGFGLVYVEAMRQGVPVVASVHDAGGEVNVDGETGFNVDLGESEMLASRLIALLTDADLRRRCGDAGRRRWRAHFCYPRFLERIGALLGADEIQSPFSASQRADVRSSGRIPAQNR</sequence>
<dbReference type="AlphaFoldDB" id="A0A2S6NAP1"/>
<evidence type="ECO:0000259" key="4">
    <source>
        <dbReference type="Pfam" id="PF00534"/>
    </source>
</evidence>
<comment type="caution">
    <text evidence="5">The sequence shown here is derived from an EMBL/GenBank/DDBJ whole genome shotgun (WGS) entry which is preliminary data.</text>
</comment>
<evidence type="ECO:0000313" key="5">
    <source>
        <dbReference type="EMBL" id="PPQ31667.1"/>
    </source>
</evidence>
<dbReference type="OrthoDB" id="9781738at2"/>
<dbReference type="PANTHER" id="PTHR12526">
    <property type="entry name" value="GLYCOSYLTRANSFERASE"/>
    <property type="match status" value="1"/>
</dbReference>
<name>A0A2S6NAP1_9HYPH</name>